<evidence type="ECO:0000256" key="2">
    <source>
        <dbReference type="ARBA" id="ARBA00022517"/>
    </source>
</evidence>
<dbReference type="GO" id="GO:0000028">
    <property type="term" value="P:ribosomal small subunit assembly"/>
    <property type="evidence" value="ECO:0007669"/>
    <property type="project" value="TreeGrafter"/>
</dbReference>
<evidence type="ECO:0000259" key="5">
    <source>
        <dbReference type="Pfam" id="PF17384"/>
    </source>
</evidence>
<dbReference type="HAMAP" id="MF_01077">
    <property type="entry name" value="RimP"/>
    <property type="match status" value="1"/>
</dbReference>
<comment type="function">
    <text evidence="3">Required for maturation of 30S ribosomal subunits.</text>
</comment>
<dbReference type="GO" id="GO:0005829">
    <property type="term" value="C:cytosol"/>
    <property type="evidence" value="ECO:0007669"/>
    <property type="project" value="TreeGrafter"/>
</dbReference>
<keyword evidence="7" id="KW-1185">Reference proteome</keyword>
<dbReference type="OrthoDB" id="9805006at2"/>
<dbReference type="SUPFAM" id="SSF74942">
    <property type="entry name" value="YhbC-like, C-terminal domain"/>
    <property type="match status" value="1"/>
</dbReference>
<dbReference type="FunFam" id="3.30.300.70:FF:000001">
    <property type="entry name" value="Ribosome maturation factor RimP"/>
    <property type="match status" value="1"/>
</dbReference>
<dbReference type="InterPro" id="IPR035956">
    <property type="entry name" value="RimP_N_sf"/>
</dbReference>
<evidence type="ECO:0000259" key="4">
    <source>
        <dbReference type="Pfam" id="PF02576"/>
    </source>
</evidence>
<evidence type="ECO:0000256" key="1">
    <source>
        <dbReference type="ARBA" id="ARBA00022490"/>
    </source>
</evidence>
<dbReference type="EMBL" id="CP016199">
    <property type="protein sequence ID" value="ASS38112.1"/>
    <property type="molecule type" value="Genomic_DNA"/>
</dbReference>
<evidence type="ECO:0000313" key="7">
    <source>
        <dbReference type="Proteomes" id="UP000214689"/>
    </source>
</evidence>
<feature type="domain" description="Ribosome maturation factor RimP N-terminal" evidence="4">
    <location>
        <begin position="14"/>
        <end position="90"/>
    </location>
</feature>
<dbReference type="AlphaFoldDB" id="A0A223AT09"/>
<reference evidence="7" key="1">
    <citation type="submission" date="2016-05" db="EMBL/GenBank/DDBJ databases">
        <authorList>
            <person name="Holder M.E."/>
            <person name="Ajami N.J."/>
            <person name="Petrosino J.F."/>
        </authorList>
    </citation>
    <scope>NUCLEOTIDE SEQUENCE [LARGE SCALE GENOMIC DNA]</scope>
    <source>
        <strain evidence="7">ATCC 700696</strain>
    </source>
</reference>
<evidence type="ECO:0000313" key="6">
    <source>
        <dbReference type="EMBL" id="ASS38112.1"/>
    </source>
</evidence>
<sequence length="158" mass="18301">MAKQDVSARIEDLLNEYLTGKELEIYNIEYKKEGKYWKLRVYLDKPVGCETEYVDINECEEVTRFLSDKLDEEDFIERSYTLEVSSPGLDRELIKPSDFERFAGREVEVKLYKAIDGNKDFVGTLVGKTAEEVTIEIEEREVGIPTDQISKINLAVIF</sequence>
<dbReference type="Pfam" id="PF17384">
    <property type="entry name" value="DUF150_C"/>
    <property type="match status" value="1"/>
</dbReference>
<proteinExistence type="inferred from homology"/>
<dbReference type="Gene3D" id="3.30.300.70">
    <property type="entry name" value="RimP-like superfamily, N-terminal"/>
    <property type="match status" value="1"/>
</dbReference>
<feature type="domain" description="Ribosome maturation factor RimP C-terminal" evidence="5">
    <location>
        <begin position="93"/>
        <end position="157"/>
    </location>
</feature>
<accession>A0A223AT09</accession>
<gene>
    <name evidence="3" type="primary">rimP</name>
    <name evidence="6" type="ORF">AXF17_06620</name>
</gene>
<dbReference type="Gene3D" id="2.30.30.180">
    <property type="entry name" value="Ribosome maturation factor RimP, C-terminal domain"/>
    <property type="match status" value="1"/>
</dbReference>
<dbReference type="CDD" id="cd01734">
    <property type="entry name" value="YlxS_C"/>
    <property type="match status" value="1"/>
</dbReference>
<dbReference type="InterPro" id="IPR028989">
    <property type="entry name" value="RimP_N"/>
</dbReference>
<dbReference type="SUPFAM" id="SSF75420">
    <property type="entry name" value="YhbC-like, N-terminal domain"/>
    <property type="match status" value="1"/>
</dbReference>
<dbReference type="RefSeq" id="WP_094234349.1">
    <property type="nucleotide sequence ID" value="NZ_CP016199.1"/>
</dbReference>
<comment type="similarity">
    <text evidence="3">Belongs to the RimP family.</text>
</comment>
<dbReference type="InterPro" id="IPR036847">
    <property type="entry name" value="RimP_C_sf"/>
</dbReference>
<dbReference type="Pfam" id="PF02576">
    <property type="entry name" value="RimP_N"/>
    <property type="match status" value="1"/>
</dbReference>
<name>A0A223AT09_9FIRM</name>
<organism evidence="6 7">
    <name type="scientific">Mogibacterium pumilum</name>
    <dbReference type="NCBI Taxonomy" id="86332"/>
    <lineage>
        <taxon>Bacteria</taxon>
        <taxon>Bacillati</taxon>
        <taxon>Bacillota</taxon>
        <taxon>Clostridia</taxon>
        <taxon>Peptostreptococcales</taxon>
        <taxon>Anaerovoracaceae</taxon>
        <taxon>Mogibacterium</taxon>
    </lineage>
</organism>
<dbReference type="InterPro" id="IPR028998">
    <property type="entry name" value="RimP_C"/>
</dbReference>
<protein>
    <recommendedName>
        <fullName evidence="3">Ribosome maturation factor RimP</fullName>
    </recommendedName>
</protein>
<dbReference type="GO" id="GO:0006412">
    <property type="term" value="P:translation"/>
    <property type="evidence" value="ECO:0007669"/>
    <property type="project" value="TreeGrafter"/>
</dbReference>
<dbReference type="PANTHER" id="PTHR33867:SF1">
    <property type="entry name" value="RIBOSOME MATURATION FACTOR RIMP"/>
    <property type="match status" value="1"/>
</dbReference>
<dbReference type="Proteomes" id="UP000214689">
    <property type="component" value="Chromosome"/>
</dbReference>
<evidence type="ECO:0000256" key="3">
    <source>
        <dbReference type="HAMAP-Rule" id="MF_01077"/>
    </source>
</evidence>
<dbReference type="InterPro" id="IPR003728">
    <property type="entry name" value="Ribosome_maturation_RimP"/>
</dbReference>
<keyword evidence="2 3" id="KW-0690">Ribosome biogenesis</keyword>
<comment type="subcellular location">
    <subcellularLocation>
        <location evidence="3">Cytoplasm</location>
    </subcellularLocation>
</comment>
<dbReference type="PANTHER" id="PTHR33867">
    <property type="entry name" value="RIBOSOME MATURATION FACTOR RIMP"/>
    <property type="match status" value="1"/>
</dbReference>
<keyword evidence="1 3" id="KW-0963">Cytoplasm</keyword>